<organism evidence="2 3">
    <name type="scientific">Aspergillus glaucus CBS 516.65</name>
    <dbReference type="NCBI Taxonomy" id="1160497"/>
    <lineage>
        <taxon>Eukaryota</taxon>
        <taxon>Fungi</taxon>
        <taxon>Dikarya</taxon>
        <taxon>Ascomycota</taxon>
        <taxon>Pezizomycotina</taxon>
        <taxon>Eurotiomycetes</taxon>
        <taxon>Eurotiomycetidae</taxon>
        <taxon>Eurotiales</taxon>
        <taxon>Aspergillaceae</taxon>
        <taxon>Aspergillus</taxon>
        <taxon>Aspergillus subgen. Aspergillus</taxon>
    </lineage>
</organism>
<gene>
    <name evidence="2" type="ORF">ASPGLDRAFT_165123</name>
</gene>
<dbReference type="Proteomes" id="UP000184300">
    <property type="component" value="Unassembled WGS sequence"/>
</dbReference>
<feature type="region of interest" description="Disordered" evidence="1">
    <location>
        <begin position="64"/>
        <end position="197"/>
    </location>
</feature>
<sequence length="337" mass="38658">MAFHGQPVPGQGLEDFYQDLQAQWTGLDASPYVSANRPYCTAAFPATSILTPVSLPDSAFAPTRPSPVLSHHSQEYQHSLNDPAPTQHGLGIAAPFPGNYPRNISSAIGYPSEDIHYRPTDAAPSTHPRPAKRARRSLKQQQPQSMRENPVSILPHPEGMQRLEQERRRGQTEAHAHQRPRAPGRGRKDPQAAEEDAYVEGLREQNLAWKVIREMFRERFQKDASEARLQMRLLRRRKERLARWDESDIQLLIRARDYWEHEKYQLIARKMQELGSRRSYTAEQCEAQLQILNNEQQQREQIRTTPYTVHSTIPGPEHAQRRATSRYTPRIAVTTSG</sequence>
<name>A0A1L9VSJ5_ASPGL</name>
<reference evidence="3" key="1">
    <citation type="journal article" date="2017" name="Genome Biol.">
        <title>Comparative genomics reveals high biological diversity and specific adaptations in the industrially and medically important fungal genus Aspergillus.</title>
        <authorList>
            <person name="de Vries R.P."/>
            <person name="Riley R."/>
            <person name="Wiebenga A."/>
            <person name="Aguilar-Osorio G."/>
            <person name="Amillis S."/>
            <person name="Uchima C.A."/>
            <person name="Anderluh G."/>
            <person name="Asadollahi M."/>
            <person name="Askin M."/>
            <person name="Barry K."/>
            <person name="Battaglia E."/>
            <person name="Bayram O."/>
            <person name="Benocci T."/>
            <person name="Braus-Stromeyer S.A."/>
            <person name="Caldana C."/>
            <person name="Canovas D."/>
            <person name="Cerqueira G.C."/>
            <person name="Chen F."/>
            <person name="Chen W."/>
            <person name="Choi C."/>
            <person name="Clum A."/>
            <person name="Dos Santos R.A."/>
            <person name="Damasio A.R."/>
            <person name="Diallinas G."/>
            <person name="Emri T."/>
            <person name="Fekete E."/>
            <person name="Flipphi M."/>
            <person name="Freyberg S."/>
            <person name="Gallo A."/>
            <person name="Gournas C."/>
            <person name="Habgood R."/>
            <person name="Hainaut M."/>
            <person name="Harispe M.L."/>
            <person name="Henrissat B."/>
            <person name="Hilden K.S."/>
            <person name="Hope R."/>
            <person name="Hossain A."/>
            <person name="Karabika E."/>
            <person name="Karaffa L."/>
            <person name="Karanyi Z."/>
            <person name="Krasevec N."/>
            <person name="Kuo A."/>
            <person name="Kusch H."/>
            <person name="LaButti K."/>
            <person name="Lagendijk E.L."/>
            <person name="Lapidus A."/>
            <person name="Levasseur A."/>
            <person name="Lindquist E."/>
            <person name="Lipzen A."/>
            <person name="Logrieco A.F."/>
            <person name="MacCabe A."/>
            <person name="Maekelae M.R."/>
            <person name="Malavazi I."/>
            <person name="Melin P."/>
            <person name="Meyer V."/>
            <person name="Mielnichuk N."/>
            <person name="Miskei M."/>
            <person name="Molnar A.P."/>
            <person name="Mule G."/>
            <person name="Ngan C.Y."/>
            <person name="Orejas M."/>
            <person name="Orosz E."/>
            <person name="Ouedraogo J.P."/>
            <person name="Overkamp K.M."/>
            <person name="Park H.-S."/>
            <person name="Perrone G."/>
            <person name="Piumi F."/>
            <person name="Punt P.J."/>
            <person name="Ram A.F."/>
            <person name="Ramon A."/>
            <person name="Rauscher S."/>
            <person name="Record E."/>
            <person name="Riano-Pachon D.M."/>
            <person name="Robert V."/>
            <person name="Roehrig J."/>
            <person name="Ruller R."/>
            <person name="Salamov A."/>
            <person name="Salih N.S."/>
            <person name="Samson R.A."/>
            <person name="Sandor E."/>
            <person name="Sanguinetti M."/>
            <person name="Schuetze T."/>
            <person name="Sepcic K."/>
            <person name="Shelest E."/>
            <person name="Sherlock G."/>
            <person name="Sophianopoulou V."/>
            <person name="Squina F.M."/>
            <person name="Sun H."/>
            <person name="Susca A."/>
            <person name="Todd R.B."/>
            <person name="Tsang A."/>
            <person name="Unkles S.E."/>
            <person name="van de Wiele N."/>
            <person name="van Rossen-Uffink D."/>
            <person name="Oliveira J.V."/>
            <person name="Vesth T.C."/>
            <person name="Visser J."/>
            <person name="Yu J.-H."/>
            <person name="Zhou M."/>
            <person name="Andersen M.R."/>
            <person name="Archer D.B."/>
            <person name="Baker S.E."/>
            <person name="Benoit I."/>
            <person name="Brakhage A.A."/>
            <person name="Braus G.H."/>
            <person name="Fischer R."/>
            <person name="Frisvad J.C."/>
            <person name="Goldman G.H."/>
            <person name="Houbraken J."/>
            <person name="Oakley B."/>
            <person name="Pocsi I."/>
            <person name="Scazzocchio C."/>
            <person name="Seiboth B."/>
            <person name="vanKuyk P.A."/>
            <person name="Wortman J."/>
            <person name="Dyer P.S."/>
            <person name="Grigoriev I.V."/>
        </authorList>
    </citation>
    <scope>NUCLEOTIDE SEQUENCE [LARGE SCALE GENOMIC DNA]</scope>
    <source>
        <strain evidence="3">CBS 516.65</strain>
    </source>
</reference>
<dbReference type="AlphaFoldDB" id="A0A1L9VSJ5"/>
<evidence type="ECO:0000313" key="2">
    <source>
        <dbReference type="EMBL" id="OJJ86893.1"/>
    </source>
</evidence>
<dbReference type="EMBL" id="KV878891">
    <property type="protein sequence ID" value="OJJ86893.1"/>
    <property type="molecule type" value="Genomic_DNA"/>
</dbReference>
<feature type="compositionally biased region" description="Basic and acidic residues" evidence="1">
    <location>
        <begin position="159"/>
        <end position="176"/>
    </location>
</feature>
<evidence type="ECO:0000313" key="3">
    <source>
        <dbReference type="Proteomes" id="UP000184300"/>
    </source>
</evidence>
<dbReference type="VEuPathDB" id="FungiDB:ASPGLDRAFT_165123"/>
<protein>
    <recommendedName>
        <fullName evidence="4">Myb-like domain-containing protein</fullName>
    </recommendedName>
</protein>
<evidence type="ECO:0008006" key="4">
    <source>
        <dbReference type="Google" id="ProtNLM"/>
    </source>
</evidence>
<dbReference type="GeneID" id="34458859"/>
<feature type="compositionally biased region" description="Basic residues" evidence="1">
    <location>
        <begin position="129"/>
        <end position="138"/>
    </location>
</feature>
<feature type="region of interest" description="Disordered" evidence="1">
    <location>
        <begin position="308"/>
        <end position="337"/>
    </location>
</feature>
<dbReference type="RefSeq" id="XP_022403582.1">
    <property type="nucleotide sequence ID" value="XM_022542598.1"/>
</dbReference>
<evidence type="ECO:0000256" key="1">
    <source>
        <dbReference type="SAM" id="MobiDB-lite"/>
    </source>
</evidence>
<accession>A0A1L9VSJ5</accession>
<keyword evidence="3" id="KW-1185">Reference proteome</keyword>
<proteinExistence type="predicted"/>
<dbReference type="OrthoDB" id="5421421at2759"/>